<sequence length="549" mass="62616">MPFAICRIQKIKDWGSLNGNESHTARIKDIPNADPRVDNIRLIGTPDDPSLATLVKQKIAEQKIRSNAVLAVELLLSASPEYFRPDDPDKAGYYLPQRLEDFQQATRCWLNQTFGDRVVRAELHLDEITPHIHAYVVPLDERGKLNCRSLFGGSRQKLSELQDNYAAAMASIGLERGIKGSRAKHTKINKYYAAVNQSFETLNLSSFFPQPQAGESSESYRQRTIELLRPQLEMINHQLADRTRLLTEKEQLKQTAINSEKLRQQLEHELQSRLHQTKQLQDLPPTQVAYELGLNHCQQLNFDALDLVMHTNQYTFDQASAWLYERFGTEGMLQAVIHHAKTQALNIAQSICFQPFVPPQQNAARWPEVEQYLTHKHCLPQKLVQALYKHRLVYADSFGNGVFTARNLALEVTGAYLHPINANENVFNLYPTSRRSHGWFHISMGGTRDSPTKTAIVISSPIEALSLATLNVPHKHRTLYLTIDSEYAKIPVEFLQNVPTVVIAMPTTAARSVKKVLPQAIHLKPNTTWNEQLKNQNFYHQKPVEEMKR</sequence>
<dbReference type="NCBIfam" id="NF041497">
    <property type="entry name" value="MobV"/>
    <property type="match status" value="1"/>
</dbReference>
<reference evidence="2 3" key="1">
    <citation type="submission" date="2017-07" db="EMBL/GenBank/DDBJ databases">
        <title>Genomes of Fischerella (Mastigocladus) sp. strains.</title>
        <authorList>
            <person name="Miller S.R."/>
        </authorList>
    </citation>
    <scope>NUCLEOTIDE SEQUENCE [LARGE SCALE GENOMIC DNA]</scope>
    <source>
        <strain evidence="2 3">CCMEE 5318</strain>
    </source>
</reference>
<dbReference type="EMBL" id="NMQE01000028">
    <property type="protein sequence ID" value="PMB27584.1"/>
    <property type="molecule type" value="Genomic_DNA"/>
</dbReference>
<name>A0A2N6LPA8_9CYAN</name>
<dbReference type="GO" id="GO:0003677">
    <property type="term" value="F:DNA binding"/>
    <property type="evidence" value="ECO:0007669"/>
    <property type="project" value="InterPro"/>
</dbReference>
<dbReference type="AlphaFoldDB" id="A0A2N6LPA8"/>
<dbReference type="InterPro" id="IPR001668">
    <property type="entry name" value="Mob_Pre"/>
</dbReference>
<evidence type="ECO:0000256" key="1">
    <source>
        <dbReference type="ARBA" id="ARBA00010657"/>
    </source>
</evidence>
<accession>A0A2N6LPA8</accession>
<dbReference type="Gene3D" id="3.30.930.30">
    <property type="match status" value="1"/>
</dbReference>
<comment type="caution">
    <text evidence="2">The sequence shown here is derived from an EMBL/GenBank/DDBJ whole genome shotgun (WGS) entry which is preliminary data.</text>
</comment>
<evidence type="ECO:0000313" key="2">
    <source>
        <dbReference type="EMBL" id="PMB27584.1"/>
    </source>
</evidence>
<protein>
    <submittedName>
        <fullName evidence="2">Plasmid recombination protein</fullName>
    </submittedName>
</protein>
<comment type="similarity">
    <text evidence="1">Belongs to the plasmid mobilization pre family.</text>
</comment>
<dbReference type="GO" id="GO:0006310">
    <property type="term" value="P:DNA recombination"/>
    <property type="evidence" value="ECO:0007669"/>
    <property type="project" value="InterPro"/>
</dbReference>
<dbReference type="Pfam" id="PF01076">
    <property type="entry name" value="Mob_Pre"/>
    <property type="match status" value="1"/>
</dbReference>
<gene>
    <name evidence="2" type="ORF">CEN46_01210</name>
</gene>
<organism evidence="2 3">
    <name type="scientific">Fischerella thermalis CCMEE 5318</name>
    <dbReference type="NCBI Taxonomy" id="2019666"/>
    <lineage>
        <taxon>Bacteria</taxon>
        <taxon>Bacillati</taxon>
        <taxon>Cyanobacteriota</taxon>
        <taxon>Cyanophyceae</taxon>
        <taxon>Nostocales</taxon>
        <taxon>Hapalosiphonaceae</taxon>
        <taxon>Fischerella</taxon>
    </lineage>
</organism>
<dbReference type="CDD" id="cd17242">
    <property type="entry name" value="MobM_relaxase"/>
    <property type="match status" value="1"/>
</dbReference>
<dbReference type="Proteomes" id="UP000235081">
    <property type="component" value="Unassembled WGS sequence"/>
</dbReference>
<proteinExistence type="inferred from homology"/>
<dbReference type="RefSeq" id="WP_102180111.1">
    <property type="nucleotide sequence ID" value="NZ_NMQE01000028.1"/>
</dbReference>
<evidence type="ECO:0000313" key="3">
    <source>
        <dbReference type="Proteomes" id="UP000235081"/>
    </source>
</evidence>